<dbReference type="InterPro" id="IPR020362">
    <property type="entry name" value="Tail_accessory_Gp4"/>
</dbReference>
<accession>A0A0G4Q6J8</accession>
<evidence type="ECO:0000313" key="2">
    <source>
        <dbReference type="Proteomes" id="UP000183920"/>
    </source>
</evidence>
<name>A0A0G4Q6J8_9GAMM</name>
<protein>
    <submittedName>
        <fullName evidence="1">p22 tail accessory factor</fullName>
    </submittedName>
</protein>
<dbReference type="AlphaFoldDB" id="A0A0G4Q6J8"/>
<sequence length="165" mass="18315">MQITTKGELVVAALRKLGVASDATLTDIEPQSLEDGVVDLESMMYEWFEDGAGIHTGYKFADEDTPIDQGDEHGLHKQAINAVIYNLATRIAPDYQIAPLDKVIATARYGKERLMRSCALKRAKNARSHHPDGFPIGSGNRLLTMTGQRYFHRRKPNAKDPDTSC</sequence>
<dbReference type="EMBL" id="CVRY01000002">
    <property type="protein sequence ID" value="CRL61236.1"/>
    <property type="molecule type" value="Genomic_DNA"/>
</dbReference>
<reference evidence="2" key="1">
    <citation type="submission" date="2015-06" db="EMBL/GenBank/DDBJ databases">
        <authorList>
            <person name="Urmite Genomes"/>
        </authorList>
    </citation>
    <scope>NUCLEOTIDE SEQUENCE [LARGE SCALE GENOMIC DNA]</scope>
    <source>
        <strain evidence="2">CSUR P1867</strain>
    </source>
</reference>
<dbReference type="Gene3D" id="1.10.3230.20">
    <property type="entry name" value="P22 tail accessory factor (Gp4)"/>
    <property type="match status" value="1"/>
</dbReference>
<dbReference type="Pfam" id="PF11650">
    <property type="entry name" value="P22_Tail-4"/>
    <property type="match status" value="1"/>
</dbReference>
<dbReference type="Proteomes" id="UP000183920">
    <property type="component" value="Unassembled WGS sequence"/>
</dbReference>
<dbReference type="RefSeq" id="WP_072063461.1">
    <property type="nucleotide sequence ID" value="NZ_CVRY01000002.1"/>
</dbReference>
<proteinExistence type="predicted"/>
<evidence type="ECO:0000313" key="1">
    <source>
        <dbReference type="EMBL" id="CRL61236.1"/>
    </source>
</evidence>
<gene>
    <name evidence="1" type="ORF">BN1804_01378</name>
</gene>
<dbReference type="InterPro" id="IPR038258">
    <property type="entry name" value="Gp4_sf"/>
</dbReference>
<organism evidence="1 2">
    <name type="scientific">Proteus penneri</name>
    <dbReference type="NCBI Taxonomy" id="102862"/>
    <lineage>
        <taxon>Bacteria</taxon>
        <taxon>Pseudomonadati</taxon>
        <taxon>Pseudomonadota</taxon>
        <taxon>Gammaproteobacteria</taxon>
        <taxon>Enterobacterales</taxon>
        <taxon>Morganellaceae</taxon>
        <taxon>Proteus</taxon>
    </lineage>
</organism>